<dbReference type="STRING" id="1079859.SAMN04515674_101178"/>
<evidence type="ECO:0000313" key="2">
    <source>
        <dbReference type="Proteomes" id="UP000199306"/>
    </source>
</evidence>
<gene>
    <name evidence="1" type="ORF">SAMN04515674_101178</name>
</gene>
<dbReference type="OrthoDB" id="941199at2"/>
<dbReference type="EMBL" id="FOXH01000001">
    <property type="protein sequence ID" value="SFP05723.1"/>
    <property type="molecule type" value="Genomic_DNA"/>
</dbReference>
<dbReference type="Proteomes" id="UP000199306">
    <property type="component" value="Unassembled WGS sequence"/>
</dbReference>
<sequence>MKDLRELAGFILSVAIIWHVYAAFSSKTSISGLFKESPEIGYVWSNNGDTNPRFFWEKTKAKWQAGLNHPQYHVVSSDREGRWIPDAGYRFTGDGVKDLSVLWQEKVKHPTMNAYSSADEGYWIPELGYKFEANQEGKATGTIWNAGEQFNDLKITASGRVGYFEAFPGYLFSHPDKNLDVVWTPGLAHPVYPDSVSGSTEGVWVSRVLPQQPSAGDHIVKGFAIAAIANIIEWISGESNHYTNSMKEDGAKEVLIGSIQAIQEN</sequence>
<organism evidence="1 2">
    <name type="scientific">Pseudarcicella hirudinis</name>
    <dbReference type="NCBI Taxonomy" id="1079859"/>
    <lineage>
        <taxon>Bacteria</taxon>
        <taxon>Pseudomonadati</taxon>
        <taxon>Bacteroidota</taxon>
        <taxon>Cytophagia</taxon>
        <taxon>Cytophagales</taxon>
        <taxon>Flectobacillaceae</taxon>
        <taxon>Pseudarcicella</taxon>
    </lineage>
</organism>
<keyword evidence="2" id="KW-1185">Reference proteome</keyword>
<proteinExistence type="predicted"/>
<dbReference type="RefSeq" id="WP_092010716.1">
    <property type="nucleotide sequence ID" value="NZ_FOXH01000001.1"/>
</dbReference>
<name>A0A1I5M898_9BACT</name>
<dbReference type="AlphaFoldDB" id="A0A1I5M898"/>
<accession>A0A1I5M898</accession>
<protein>
    <submittedName>
        <fullName evidence="1">Uncharacterized protein</fullName>
    </submittedName>
</protein>
<evidence type="ECO:0000313" key="1">
    <source>
        <dbReference type="EMBL" id="SFP05723.1"/>
    </source>
</evidence>
<reference evidence="1 2" key="1">
    <citation type="submission" date="2016-10" db="EMBL/GenBank/DDBJ databases">
        <authorList>
            <person name="de Groot N.N."/>
        </authorList>
    </citation>
    <scope>NUCLEOTIDE SEQUENCE [LARGE SCALE GENOMIC DNA]</scope>
    <source>
        <strain evidence="2">E92,LMG 26720,CCM 7988</strain>
    </source>
</reference>